<evidence type="ECO:0000256" key="1">
    <source>
        <dbReference type="SAM" id="MobiDB-lite"/>
    </source>
</evidence>
<protein>
    <recommendedName>
        <fullName evidence="4">F-box domain-containing protein</fullName>
    </recommendedName>
</protein>
<dbReference type="EMBL" id="JAULSY010000057">
    <property type="protein sequence ID" value="KAK0668413.1"/>
    <property type="molecule type" value="Genomic_DNA"/>
</dbReference>
<name>A0AA39ZCF9_9PEZI</name>
<feature type="region of interest" description="Disordered" evidence="1">
    <location>
        <begin position="351"/>
        <end position="376"/>
    </location>
</feature>
<evidence type="ECO:0000313" key="2">
    <source>
        <dbReference type="EMBL" id="KAK0668413.1"/>
    </source>
</evidence>
<feature type="compositionally biased region" description="Low complexity" evidence="1">
    <location>
        <begin position="354"/>
        <end position="365"/>
    </location>
</feature>
<sequence length="559" mass="63158">MTSHSATHHMQPTWAGNLLSLPSETLLQIGGHLDEVAAASFSLACAHLYKLCTAYPASRWSTTASKIRHKAHHSDCGVDGHPDIIPQACDSMDRWEFLKLLQKDLKATHHLCFYCRTLHRLLPQPSLYKTACPWIALGPNYWNIGKLTFDDCYHALHDPDNPISSLRTSKALGTQQYQVSLAWPIQSTSSTTITLPATKTAYHLPSLSFSSNWQPHPLSNSSPDSPYRHVYVKASLSSALVHLPSSINSIHSSFKHPNLLTFSTQRVFLPPEAFIPTNPTNATPADADVDLNPFPTRHYLGFQICRHQPSYRPETINGLLNRSSRHGEPRDILEESIDIFYNNTMGCWRPPLRSSSSSSSDSNNNKTNPTTPLRTSVHREQVCELCQTRYRAAVHTWPPGSDPADETKPAAQEIVVRVWQNLGSFQGRAGSHVGGNFPRAWFAPVGGKKMKDFEMEKGEFERYTRPAFLQEWDLYRAKYWGPYQVGDGDWAGLYFEGRFKDGIWGEFWWCEDGIGRDDRKEGGWKVVERGWTRREDLPGGKGVEGGKGEKGRGWLRWWE</sequence>
<organism evidence="2 3">
    <name type="scientific">Cercophora samala</name>
    <dbReference type="NCBI Taxonomy" id="330535"/>
    <lineage>
        <taxon>Eukaryota</taxon>
        <taxon>Fungi</taxon>
        <taxon>Dikarya</taxon>
        <taxon>Ascomycota</taxon>
        <taxon>Pezizomycotina</taxon>
        <taxon>Sordariomycetes</taxon>
        <taxon>Sordariomycetidae</taxon>
        <taxon>Sordariales</taxon>
        <taxon>Lasiosphaeriaceae</taxon>
        <taxon>Cercophora</taxon>
    </lineage>
</organism>
<comment type="caution">
    <text evidence="2">The sequence shown here is derived from an EMBL/GenBank/DDBJ whole genome shotgun (WGS) entry which is preliminary data.</text>
</comment>
<dbReference type="Proteomes" id="UP001174997">
    <property type="component" value="Unassembled WGS sequence"/>
</dbReference>
<dbReference type="AlphaFoldDB" id="A0AA39ZCF9"/>
<gene>
    <name evidence="2" type="ORF">QBC41DRAFT_356638</name>
</gene>
<accession>A0AA39ZCF9</accession>
<evidence type="ECO:0000313" key="3">
    <source>
        <dbReference type="Proteomes" id="UP001174997"/>
    </source>
</evidence>
<reference evidence="2" key="1">
    <citation type="submission" date="2023-06" db="EMBL/GenBank/DDBJ databases">
        <title>Genome-scale phylogeny and comparative genomics of the fungal order Sordariales.</title>
        <authorList>
            <consortium name="Lawrence Berkeley National Laboratory"/>
            <person name="Hensen N."/>
            <person name="Bonometti L."/>
            <person name="Westerberg I."/>
            <person name="Brannstrom I.O."/>
            <person name="Guillou S."/>
            <person name="Cros-Aarteil S."/>
            <person name="Calhoun S."/>
            <person name="Haridas S."/>
            <person name="Kuo A."/>
            <person name="Mondo S."/>
            <person name="Pangilinan J."/>
            <person name="Riley R."/>
            <person name="Labutti K."/>
            <person name="Andreopoulos B."/>
            <person name="Lipzen A."/>
            <person name="Chen C."/>
            <person name="Yanf M."/>
            <person name="Daum C."/>
            <person name="Ng V."/>
            <person name="Clum A."/>
            <person name="Steindorff A."/>
            <person name="Ohm R."/>
            <person name="Martin F."/>
            <person name="Silar P."/>
            <person name="Natvig D."/>
            <person name="Lalanne C."/>
            <person name="Gautier V."/>
            <person name="Ament-Velasquez S.L."/>
            <person name="Kruys A."/>
            <person name="Hutchinson M.I."/>
            <person name="Powell A.J."/>
            <person name="Barry K."/>
            <person name="Miller A.N."/>
            <person name="Grigoriev I.V."/>
            <person name="Debuchy R."/>
            <person name="Gladieux P."/>
            <person name="Thoren M.H."/>
            <person name="Johannesson H."/>
        </authorList>
    </citation>
    <scope>NUCLEOTIDE SEQUENCE</scope>
    <source>
        <strain evidence="2">CBS 307.81</strain>
    </source>
</reference>
<proteinExistence type="predicted"/>
<keyword evidence="3" id="KW-1185">Reference proteome</keyword>
<evidence type="ECO:0008006" key="4">
    <source>
        <dbReference type="Google" id="ProtNLM"/>
    </source>
</evidence>